<comment type="caution">
    <text evidence="2">The sequence shown here is derived from an EMBL/GenBank/DDBJ whole genome shotgun (WGS) entry which is preliminary data.</text>
</comment>
<evidence type="ECO:0000313" key="2">
    <source>
        <dbReference type="EMBL" id="SMP78823.1"/>
    </source>
</evidence>
<protein>
    <submittedName>
        <fullName evidence="2">Integrase core domain-containing protein</fullName>
    </submittedName>
</protein>
<evidence type="ECO:0000313" key="3">
    <source>
        <dbReference type="Proteomes" id="UP001158067"/>
    </source>
</evidence>
<keyword evidence="3" id="KW-1185">Reference proteome</keyword>
<gene>
    <name evidence="2" type="ORF">SAMN06265222_1281</name>
</gene>
<sequence length="122" mass="14564">MTSLQEAQGHFDPWREVYNLERPHEALDLGTPAEHYRVSEREFVEQKEEYQYSDRYQIRRVNPVGQFRFRGQVYRVREAFQDQPIGLSETQTEGVWDVTYCRFVVASLNIRTGTIERHQPRG</sequence>
<dbReference type="Pfam" id="PF13683">
    <property type="entry name" value="rve_3"/>
    <property type="match status" value="1"/>
</dbReference>
<reference evidence="2 3" key="1">
    <citation type="submission" date="2017-05" db="EMBL/GenBank/DDBJ databases">
        <authorList>
            <person name="Varghese N."/>
            <person name="Submissions S."/>
        </authorList>
    </citation>
    <scope>NUCLEOTIDE SEQUENCE [LARGE SCALE GENOMIC DNA]</scope>
    <source>
        <strain evidence="2 3">DSM 25457</strain>
    </source>
</reference>
<organism evidence="2 3">
    <name type="scientific">Neorhodopirellula lusitana</name>
    <dbReference type="NCBI Taxonomy" id="445327"/>
    <lineage>
        <taxon>Bacteria</taxon>
        <taxon>Pseudomonadati</taxon>
        <taxon>Planctomycetota</taxon>
        <taxon>Planctomycetia</taxon>
        <taxon>Pirellulales</taxon>
        <taxon>Pirellulaceae</taxon>
        <taxon>Neorhodopirellula</taxon>
    </lineage>
</organism>
<evidence type="ECO:0000259" key="1">
    <source>
        <dbReference type="Pfam" id="PF13683"/>
    </source>
</evidence>
<accession>A0ABY1QTR5</accession>
<proteinExistence type="predicted"/>
<feature type="domain" description="Integrase catalytic" evidence="1">
    <location>
        <begin position="2"/>
        <end position="32"/>
    </location>
</feature>
<name>A0ABY1QTR5_9BACT</name>
<dbReference type="EMBL" id="FXUG01000028">
    <property type="protein sequence ID" value="SMP78823.1"/>
    <property type="molecule type" value="Genomic_DNA"/>
</dbReference>
<dbReference type="Proteomes" id="UP001158067">
    <property type="component" value="Unassembled WGS sequence"/>
</dbReference>
<dbReference type="InterPro" id="IPR001584">
    <property type="entry name" value="Integrase_cat-core"/>
</dbReference>